<evidence type="ECO:0000313" key="1">
    <source>
        <dbReference type="EMBL" id="KIM79645.1"/>
    </source>
</evidence>
<reference evidence="2" key="2">
    <citation type="submission" date="2015-01" db="EMBL/GenBank/DDBJ databases">
        <title>Evolutionary Origins and Diversification of the Mycorrhizal Mutualists.</title>
        <authorList>
            <consortium name="DOE Joint Genome Institute"/>
            <consortium name="Mycorrhizal Genomics Consortium"/>
            <person name="Kohler A."/>
            <person name="Kuo A."/>
            <person name="Nagy L.G."/>
            <person name="Floudas D."/>
            <person name="Copeland A."/>
            <person name="Barry K.W."/>
            <person name="Cichocki N."/>
            <person name="Veneault-Fourrey C."/>
            <person name="LaButti K."/>
            <person name="Lindquist E.A."/>
            <person name="Lipzen A."/>
            <person name="Lundell T."/>
            <person name="Morin E."/>
            <person name="Murat C."/>
            <person name="Riley R."/>
            <person name="Ohm R."/>
            <person name="Sun H."/>
            <person name="Tunlid A."/>
            <person name="Henrissat B."/>
            <person name="Grigoriev I.V."/>
            <person name="Hibbett D.S."/>
            <person name="Martin F."/>
        </authorList>
    </citation>
    <scope>NUCLEOTIDE SEQUENCE [LARGE SCALE GENOMIC DNA]</scope>
    <source>
        <strain evidence="2">F 1598</strain>
    </source>
</reference>
<protein>
    <submittedName>
        <fullName evidence="1">Uncharacterized protein</fullName>
    </submittedName>
</protein>
<dbReference type="EMBL" id="KN833008">
    <property type="protein sequence ID" value="KIM79645.1"/>
    <property type="molecule type" value="Genomic_DNA"/>
</dbReference>
<name>A0A0C3F4P3_PILCF</name>
<dbReference type="AlphaFoldDB" id="A0A0C3F4P3"/>
<keyword evidence="2" id="KW-1185">Reference proteome</keyword>
<sequence>MYRGCHASFDHSWTCDQPAEKMIGRDAGMYCIEDVTYPSIALAPAINHAAKMNAAAKIIA</sequence>
<dbReference type="HOGENOM" id="CLU_2942615_0_0_1"/>
<accession>A0A0C3F4P3</accession>
<organism evidence="1 2">
    <name type="scientific">Piloderma croceum (strain F 1598)</name>
    <dbReference type="NCBI Taxonomy" id="765440"/>
    <lineage>
        <taxon>Eukaryota</taxon>
        <taxon>Fungi</taxon>
        <taxon>Dikarya</taxon>
        <taxon>Basidiomycota</taxon>
        <taxon>Agaricomycotina</taxon>
        <taxon>Agaricomycetes</taxon>
        <taxon>Agaricomycetidae</taxon>
        <taxon>Atheliales</taxon>
        <taxon>Atheliaceae</taxon>
        <taxon>Piloderma</taxon>
    </lineage>
</organism>
<reference evidence="1 2" key="1">
    <citation type="submission" date="2014-04" db="EMBL/GenBank/DDBJ databases">
        <authorList>
            <consortium name="DOE Joint Genome Institute"/>
            <person name="Kuo A."/>
            <person name="Tarkka M."/>
            <person name="Buscot F."/>
            <person name="Kohler A."/>
            <person name="Nagy L.G."/>
            <person name="Floudas D."/>
            <person name="Copeland A."/>
            <person name="Barry K.W."/>
            <person name="Cichocki N."/>
            <person name="Veneault-Fourrey C."/>
            <person name="LaButti K."/>
            <person name="Lindquist E.A."/>
            <person name="Lipzen A."/>
            <person name="Lundell T."/>
            <person name="Morin E."/>
            <person name="Murat C."/>
            <person name="Sun H."/>
            <person name="Tunlid A."/>
            <person name="Henrissat B."/>
            <person name="Grigoriev I.V."/>
            <person name="Hibbett D.S."/>
            <person name="Martin F."/>
            <person name="Nordberg H.P."/>
            <person name="Cantor M.N."/>
            <person name="Hua S.X."/>
        </authorList>
    </citation>
    <scope>NUCLEOTIDE SEQUENCE [LARGE SCALE GENOMIC DNA]</scope>
    <source>
        <strain evidence="1 2">F 1598</strain>
    </source>
</reference>
<proteinExistence type="predicted"/>
<gene>
    <name evidence="1" type="ORF">PILCRDRAFT_823184</name>
</gene>
<evidence type="ECO:0000313" key="2">
    <source>
        <dbReference type="Proteomes" id="UP000054166"/>
    </source>
</evidence>
<dbReference type="Proteomes" id="UP000054166">
    <property type="component" value="Unassembled WGS sequence"/>
</dbReference>
<dbReference type="InParanoid" id="A0A0C3F4P3"/>